<feature type="compositionally biased region" description="Polar residues" evidence="2">
    <location>
        <begin position="856"/>
        <end position="876"/>
    </location>
</feature>
<feature type="compositionally biased region" description="Basic residues" evidence="2">
    <location>
        <begin position="1288"/>
        <end position="1300"/>
    </location>
</feature>
<feature type="compositionally biased region" description="Polar residues" evidence="2">
    <location>
        <begin position="819"/>
        <end position="849"/>
    </location>
</feature>
<dbReference type="Gene3D" id="1.10.510.10">
    <property type="entry name" value="Transferase(Phosphotransferase) domain 1"/>
    <property type="match status" value="1"/>
</dbReference>
<feature type="compositionally biased region" description="Polar residues" evidence="2">
    <location>
        <begin position="1234"/>
        <end position="1245"/>
    </location>
</feature>
<feature type="compositionally biased region" description="Polar residues" evidence="2">
    <location>
        <begin position="284"/>
        <end position="324"/>
    </location>
</feature>
<feature type="compositionally biased region" description="Low complexity" evidence="2">
    <location>
        <begin position="1213"/>
        <end position="1224"/>
    </location>
</feature>
<dbReference type="Pfam" id="PF07714">
    <property type="entry name" value="PK_Tyr_Ser-Thr"/>
    <property type="match status" value="1"/>
</dbReference>
<feature type="compositionally biased region" description="Low complexity" evidence="2">
    <location>
        <begin position="1806"/>
        <end position="1826"/>
    </location>
</feature>
<feature type="region of interest" description="Disordered" evidence="2">
    <location>
        <begin position="778"/>
        <end position="802"/>
    </location>
</feature>
<dbReference type="PANTHER" id="PTHR44329:SF289">
    <property type="entry name" value="SERINE_THREONINE-PROTEIN KINASE VIK"/>
    <property type="match status" value="1"/>
</dbReference>
<dbReference type="GO" id="GO:0005524">
    <property type="term" value="F:ATP binding"/>
    <property type="evidence" value="ECO:0007669"/>
    <property type="project" value="UniProtKB-UniRule"/>
</dbReference>
<feature type="compositionally biased region" description="Polar residues" evidence="2">
    <location>
        <begin position="28"/>
        <end position="41"/>
    </location>
</feature>
<dbReference type="EMBL" id="HBIP01026316">
    <property type="protein sequence ID" value="CAE0500808.1"/>
    <property type="molecule type" value="Transcribed_RNA"/>
</dbReference>
<organism evidence="4">
    <name type="scientific">Dunaliella tertiolecta</name>
    <name type="common">Green alga</name>
    <dbReference type="NCBI Taxonomy" id="3047"/>
    <lineage>
        <taxon>Eukaryota</taxon>
        <taxon>Viridiplantae</taxon>
        <taxon>Chlorophyta</taxon>
        <taxon>core chlorophytes</taxon>
        <taxon>Chlorophyceae</taxon>
        <taxon>CS clade</taxon>
        <taxon>Chlamydomonadales</taxon>
        <taxon>Dunaliellaceae</taxon>
        <taxon>Dunaliella</taxon>
    </lineage>
</organism>
<proteinExistence type="predicted"/>
<dbReference type="InterPro" id="IPR051681">
    <property type="entry name" value="Ser/Thr_Kinases-Pseudokinases"/>
</dbReference>
<dbReference type="PROSITE" id="PS00107">
    <property type="entry name" value="PROTEIN_KINASE_ATP"/>
    <property type="match status" value="1"/>
</dbReference>
<evidence type="ECO:0000256" key="2">
    <source>
        <dbReference type="SAM" id="MobiDB-lite"/>
    </source>
</evidence>
<feature type="compositionally biased region" description="Gly residues" evidence="2">
    <location>
        <begin position="1429"/>
        <end position="1440"/>
    </location>
</feature>
<evidence type="ECO:0000313" key="4">
    <source>
        <dbReference type="EMBL" id="CAE0500808.1"/>
    </source>
</evidence>
<feature type="compositionally biased region" description="Polar residues" evidence="2">
    <location>
        <begin position="1532"/>
        <end position="1542"/>
    </location>
</feature>
<feature type="compositionally biased region" description="Pro residues" evidence="2">
    <location>
        <begin position="1778"/>
        <end position="1789"/>
    </location>
</feature>
<feature type="domain" description="Protein kinase" evidence="3">
    <location>
        <begin position="894"/>
        <end position="1173"/>
    </location>
</feature>
<feature type="region of interest" description="Disordered" evidence="2">
    <location>
        <begin position="466"/>
        <end position="502"/>
    </location>
</feature>
<evidence type="ECO:0000259" key="3">
    <source>
        <dbReference type="PROSITE" id="PS50011"/>
    </source>
</evidence>
<feature type="compositionally biased region" description="Polar residues" evidence="2">
    <location>
        <begin position="1829"/>
        <end position="1841"/>
    </location>
</feature>
<dbReference type="GO" id="GO:0004674">
    <property type="term" value="F:protein serine/threonine kinase activity"/>
    <property type="evidence" value="ECO:0007669"/>
    <property type="project" value="TreeGrafter"/>
</dbReference>
<feature type="compositionally biased region" description="Basic residues" evidence="2">
    <location>
        <begin position="1349"/>
        <end position="1367"/>
    </location>
</feature>
<dbReference type="PROSITE" id="PS50011">
    <property type="entry name" value="PROTEIN_KINASE_DOM"/>
    <property type="match status" value="1"/>
</dbReference>
<dbReference type="CDD" id="cd13999">
    <property type="entry name" value="STKc_MAP3K-like"/>
    <property type="match status" value="1"/>
</dbReference>
<reference evidence="4" key="1">
    <citation type="submission" date="2021-01" db="EMBL/GenBank/DDBJ databases">
        <authorList>
            <person name="Corre E."/>
            <person name="Pelletier E."/>
            <person name="Niang G."/>
            <person name="Scheremetjew M."/>
            <person name="Finn R."/>
            <person name="Kale V."/>
            <person name="Holt S."/>
            <person name="Cochrane G."/>
            <person name="Meng A."/>
            <person name="Brown T."/>
            <person name="Cohen L."/>
        </authorList>
    </citation>
    <scope>NUCLEOTIDE SEQUENCE</scope>
    <source>
        <strain evidence="4">CCMP1320</strain>
    </source>
</reference>
<feature type="compositionally biased region" description="Polar residues" evidence="2">
    <location>
        <begin position="221"/>
        <end position="237"/>
    </location>
</feature>
<dbReference type="InterPro" id="IPR036322">
    <property type="entry name" value="WD40_repeat_dom_sf"/>
</dbReference>
<dbReference type="InterPro" id="IPR001245">
    <property type="entry name" value="Ser-Thr/Tyr_kinase_cat_dom"/>
</dbReference>
<sequence length="1841" mass="198212">MTLMNEGEGLLQQNGVQAKQIPDRNGNFAANSASSRPTCNSGDEASASHEEEDDTWGARTWRRLKTNLKDSSVAGGQQHPPPRLRRGPSIREGRGFQYYLRKEVDELSELIGKLETAVMNAHSFREKASSLVEEAHRAMGRLELAIQAQQHQELIVVASEMKACVRRGLTLVHVYGEFSMTWKVVTQLFRSAAYEKFDKAIADLQSLLPPAKPIKMAPTPSGGTSTLEPSDSTNAQPRTPPHSGSLPPALNPALAHATTAPSPAPGPTPTSAATNSQARGLGRLSNSLSTTRSAAPSQAAPTNSLSTTRNAAPSQAAPNNTTRATVAKATPPPQGKILKEGKHDRVLSAAFVPPQASSNCTCLWWSTSCMLEFWTEAGGSTTGFRIGKDSQVVTAIGIDSSGNVWTGHQKGLVRVRQKMQWDLVLSDKAFNLAIKCIAFDERQGTTWVGDEGGHVKVMRCSYHDPDAASEDEERSKTRRSGPSLKAGSLRRGQEAAGDADGEEVAHTQLDVIATLQPTLLDKITVGFLNQCFGCGKIQAAKQAVCDKPPDRPTEGPIRCIHLQDDKAWISGGISNSQPWLSVFDSTTFQHIDTWECGVFGTATAMEAMTWQLPFPTPRAATDPQSPRHSQAGATAPAGSHWRLLTGHENGQLLLWNPNAKRLSPLIMIGPPGSPIRGVKYMEEEQLVVTAHYSGDMHMFAVPPLDVIVPPIAQASKGSDSFGVFKPKTAVLKLHKSAVVGMVSTGAACATWSVQGSIRLWTAHDFVDTMGRQGLIRSLSHQTSSGSDRIHSQGTSGSALERACNGATADMRNCRQLQHSQSAIEAQPSSRERSLQTQYSNLSQAASQEAVSGAGPSATQTGLKPDGSDTSGMLSNTSKVPDFGGAVQLIDSCEITLQRQIGSGAYGKVYLAEWLGCQVAVKELTGLAGDFRDTKAWQDMQHEVHMLGTYNHPNIMRFMAVCLNPPMIVMQYYSHGSLFDLLTKAQRQNVRAMRELAWQKRLGMLKDVAAGMHYLHTRRPPVVHGDLRSPNLLLDLTIDSERPRFHVKIADFGLARMLGQSQSIAISKTTNPRWTAPEVIRDFVLGPAGDVYSFAIIMWEMLTWKQPYEDMMSAQVIFSTVTTDFRPSVEEGDVAGNPGVTLPQFKELMEQCWSPDANKRPTFKRVVEVLQGMLEIESQAAKDAAATQKGSQKGGKEQGGDGGNAPKSGGMRRPPGSKSPSNSKGVATKPDGQQRPFQDSASSTPPSEVAILLSGNTQAGAEGHTPPPLSSPEHNDQQEQPSHVPPPHPPHHKPSHSRSRSHQNLPIQHQHSHQNLPIQHQHSHQNLPYQHQHSGPQPPYFHAPPQGPHSHPHHPNQHHPPPHSHNCHRNSTDEQQPHSDPIPPPHHPPAHGRKGRGRGHSNEGSRGGHSHEGSRGGHSHSPLALRGSSAGAGGTSGGGKQGAPNRSWSGGRSDSGGGGVNHPAFVPHATATQRQAFNPSRLARAGSAADDLPPHPQGHPSGSKSDALPASGQHKPPWTGRIRYISERGWTLVDNSSEPSHSNHGAGHSSLPDQVQGQKNQQDKAPGFEHQASFSRVIANPLSEENLPLEAPTRSSSTSRLGDGARADPACMPKPRRHSLRANASGGESDLYSWHMPPSSPESSNSSRSFELPQGGRHRRNRRRKSVYKRASEHAAAGPVGSGEGSRGASHQAQQTQQQQAQQQQASKKTYRVSQHPWRGSQSRRASGEEAHRGRQGKQGGLPVGAGQANSHGASPFASSMEQQLQQPHHPSSHASPFSTPPMTPPPPPQQSEAKPYAPLASSSPFSAQPPYAPLASSSPFSAQPAATFLRSQQEKPSPTPP</sequence>
<feature type="compositionally biased region" description="Polar residues" evidence="2">
    <location>
        <begin position="778"/>
        <end position="797"/>
    </location>
</feature>
<feature type="compositionally biased region" description="Low complexity" evidence="2">
    <location>
        <begin position="1691"/>
        <end position="1705"/>
    </location>
</feature>
<feature type="compositionally biased region" description="Basic residues" evidence="2">
    <location>
        <begin position="1655"/>
        <end position="1667"/>
    </location>
</feature>
<feature type="compositionally biased region" description="Polar residues" evidence="2">
    <location>
        <begin position="1550"/>
        <end position="1559"/>
    </location>
</feature>
<dbReference type="PANTHER" id="PTHR44329">
    <property type="entry name" value="SERINE/THREONINE-PROTEIN KINASE TNNI3K-RELATED"/>
    <property type="match status" value="1"/>
</dbReference>
<dbReference type="InterPro" id="IPR015943">
    <property type="entry name" value="WD40/YVTN_repeat-like_dom_sf"/>
</dbReference>
<feature type="region of interest" description="Disordered" evidence="2">
    <location>
        <begin position="211"/>
        <end position="339"/>
    </location>
</feature>
<feature type="compositionally biased region" description="Low complexity" evidence="2">
    <location>
        <begin position="1762"/>
        <end position="1777"/>
    </location>
</feature>
<dbReference type="SUPFAM" id="SSF56112">
    <property type="entry name" value="Protein kinase-like (PK-like)"/>
    <property type="match status" value="1"/>
</dbReference>
<dbReference type="InterPro" id="IPR011009">
    <property type="entry name" value="Kinase-like_dom_sf"/>
</dbReference>
<keyword evidence="1" id="KW-0067">ATP-binding</keyword>
<feature type="compositionally biased region" description="Basic residues" evidence="2">
    <location>
        <begin position="1387"/>
        <end position="1398"/>
    </location>
</feature>
<dbReference type="SUPFAM" id="SSF50978">
    <property type="entry name" value="WD40 repeat-like"/>
    <property type="match status" value="1"/>
</dbReference>
<feature type="compositionally biased region" description="Polar residues" evidence="2">
    <location>
        <begin position="1747"/>
        <end position="1761"/>
    </location>
</feature>
<gene>
    <name evidence="4" type="ORF">DTER00134_LOCUS15881</name>
</gene>
<accession>A0A7S3R324</accession>
<feature type="compositionally biased region" description="Low complexity" evidence="2">
    <location>
        <begin position="246"/>
        <end position="261"/>
    </location>
</feature>
<keyword evidence="1" id="KW-0547">Nucleotide-binding</keyword>
<protein>
    <recommendedName>
        <fullName evidence="3">Protein kinase domain-containing protein</fullName>
    </recommendedName>
</protein>
<evidence type="ECO:0000256" key="1">
    <source>
        <dbReference type="PROSITE-ProRule" id="PRU10141"/>
    </source>
</evidence>
<feature type="binding site" evidence="1">
    <location>
        <position position="921"/>
    </location>
    <ligand>
        <name>ATP</name>
        <dbReference type="ChEBI" id="CHEBI:30616"/>
    </ligand>
</feature>
<feature type="compositionally biased region" description="Pro residues" evidence="2">
    <location>
        <begin position="1335"/>
        <end position="1346"/>
    </location>
</feature>
<dbReference type="InterPro" id="IPR017441">
    <property type="entry name" value="Protein_kinase_ATP_BS"/>
</dbReference>
<feature type="region of interest" description="Disordered" evidence="2">
    <location>
        <begin position="819"/>
        <end position="876"/>
    </location>
</feature>
<feature type="region of interest" description="Disordered" evidence="2">
    <location>
        <begin position="1180"/>
        <end position="1841"/>
    </location>
</feature>
<dbReference type="Gene3D" id="2.130.10.10">
    <property type="entry name" value="YVTN repeat-like/Quinoprotein amine dehydrogenase"/>
    <property type="match status" value="2"/>
</dbReference>
<name>A0A7S3R324_DUNTE</name>
<feature type="compositionally biased region" description="Polar residues" evidence="2">
    <location>
        <begin position="1302"/>
        <end position="1334"/>
    </location>
</feature>
<dbReference type="InterPro" id="IPR000719">
    <property type="entry name" value="Prot_kinase_dom"/>
</dbReference>
<feature type="region of interest" description="Disordered" evidence="2">
    <location>
        <begin position="1"/>
        <end position="90"/>
    </location>
</feature>